<dbReference type="NCBIfam" id="TIGR01730">
    <property type="entry name" value="RND_mfp"/>
    <property type="match status" value="1"/>
</dbReference>
<evidence type="ECO:0000313" key="6">
    <source>
        <dbReference type="Proteomes" id="UP000029435"/>
    </source>
</evidence>
<dbReference type="AlphaFoldDB" id="A0A0M2EY36"/>
<dbReference type="InterPro" id="IPR006143">
    <property type="entry name" value="RND_pump_MFP"/>
</dbReference>
<accession>A0A0M2EY36</accession>
<evidence type="ECO:0000256" key="3">
    <source>
        <dbReference type="SAM" id="SignalP"/>
    </source>
</evidence>
<dbReference type="Gene3D" id="2.40.420.20">
    <property type="match status" value="1"/>
</dbReference>
<dbReference type="Proteomes" id="UP000029435">
    <property type="component" value="Unassembled WGS sequence"/>
</dbReference>
<dbReference type="GO" id="GO:0015562">
    <property type="term" value="F:efflux transmembrane transporter activity"/>
    <property type="evidence" value="ECO:0007669"/>
    <property type="project" value="TreeGrafter"/>
</dbReference>
<evidence type="ECO:0000256" key="2">
    <source>
        <dbReference type="SAM" id="Coils"/>
    </source>
</evidence>
<dbReference type="PANTHER" id="PTHR30469">
    <property type="entry name" value="MULTIDRUG RESISTANCE PROTEIN MDTA"/>
    <property type="match status" value="1"/>
</dbReference>
<comment type="similarity">
    <text evidence="1">Belongs to the membrane fusion protein (MFP) (TC 8.A.1) family.</text>
</comment>
<dbReference type="RefSeq" id="WP_039316071.1">
    <property type="nucleotide sequence ID" value="NZ_JQOD01000003.1"/>
</dbReference>
<evidence type="ECO:0000256" key="1">
    <source>
        <dbReference type="ARBA" id="ARBA00009477"/>
    </source>
</evidence>
<organism evidence="5 6">
    <name type="scientific">Pectobacterium brasiliense</name>
    <dbReference type="NCBI Taxonomy" id="180957"/>
    <lineage>
        <taxon>Bacteria</taxon>
        <taxon>Pseudomonadati</taxon>
        <taxon>Pseudomonadota</taxon>
        <taxon>Gammaproteobacteria</taxon>
        <taxon>Enterobacterales</taxon>
        <taxon>Pectobacteriaceae</taxon>
        <taxon>Pectobacterium</taxon>
    </lineage>
</organism>
<feature type="coiled-coil region" evidence="2">
    <location>
        <begin position="139"/>
        <end position="166"/>
    </location>
</feature>
<evidence type="ECO:0000313" key="5">
    <source>
        <dbReference type="EMBL" id="KGA33078.1"/>
    </source>
</evidence>
<dbReference type="EMBL" id="JQOD01000003">
    <property type="protein sequence ID" value="KGA33078.1"/>
    <property type="molecule type" value="Genomic_DNA"/>
</dbReference>
<dbReference type="GO" id="GO:1990281">
    <property type="term" value="C:efflux pump complex"/>
    <property type="evidence" value="ECO:0007669"/>
    <property type="project" value="TreeGrafter"/>
</dbReference>
<sequence length="369" mass="38858">MLRLKSTTLAVCLLPLALVACGDASDVDDPRNQPPLVRAATVVSAVETSRAFTGVVVARVQSDLGFRVQGKILERLVDTGQTVKRGQPLMRLDPIDLSLQAQAQQQAVTAARARARQATDDEARYRGLVAAGAVSASAYDQIKAAAETAKAELSAAQAQADVARNATEYAVLLADADGVVMNTLAEPGQVVSAGQAVVRLARAGQREAIVQLPETLRPAVGSEAQAMRYGTGEQRVPAKLRLLSDAADPLTRTFEARYVLEGELASAPLGSTVTLHIAQDDVSRQMLQVPLAAIYDAGKGPGVWRISGEPAKVSWQPVQMSGLSDDRAKVTGNLKPGEQVVALGTHLLHDGEAVRVIEQRDASVAGSQP</sequence>
<keyword evidence="2" id="KW-0175">Coiled coil</keyword>
<dbReference type="PANTHER" id="PTHR30469:SF18">
    <property type="entry name" value="RESISTANCE-NODULATION-CELL DIVISION (RND) EFFLUX MEMBRANE FUSION PROTEIN-RELATED"/>
    <property type="match status" value="1"/>
</dbReference>
<proteinExistence type="inferred from homology"/>
<reference evidence="5 6" key="1">
    <citation type="submission" date="2014-08" db="EMBL/GenBank/DDBJ databases">
        <title>Genome sequences of NCPPB Pectobacterium isolates.</title>
        <authorList>
            <person name="Glover R.H."/>
            <person name="Sapp M."/>
            <person name="Elphinstone J."/>
        </authorList>
    </citation>
    <scope>NUCLEOTIDE SEQUENCE [LARGE SCALE GENOMIC DNA]</scope>
    <source>
        <strain evidence="5 6">LMG 21372</strain>
    </source>
</reference>
<protein>
    <submittedName>
        <fullName evidence="5">Hemolysin secretion protein D</fullName>
    </submittedName>
</protein>
<feature type="chain" id="PRO_5005632499" evidence="3">
    <location>
        <begin position="21"/>
        <end position="369"/>
    </location>
</feature>
<dbReference type="Gene3D" id="2.40.30.170">
    <property type="match status" value="1"/>
</dbReference>
<keyword evidence="3" id="KW-0732">Signal</keyword>
<name>A0A0M2EY36_9GAMM</name>
<dbReference type="PROSITE" id="PS51257">
    <property type="entry name" value="PROKAR_LIPOPROTEIN"/>
    <property type="match status" value="1"/>
</dbReference>
<evidence type="ECO:0000259" key="4">
    <source>
        <dbReference type="Pfam" id="PF25917"/>
    </source>
</evidence>
<feature type="signal peptide" evidence="3">
    <location>
        <begin position="1"/>
        <end position="20"/>
    </location>
</feature>
<dbReference type="InterPro" id="IPR058625">
    <property type="entry name" value="MdtA-like_BSH"/>
</dbReference>
<dbReference type="Gene3D" id="2.40.50.100">
    <property type="match status" value="1"/>
</dbReference>
<dbReference type="Pfam" id="PF25917">
    <property type="entry name" value="BSH_RND"/>
    <property type="match status" value="1"/>
</dbReference>
<dbReference type="STRING" id="180957.B5S52_08130"/>
<dbReference type="SUPFAM" id="SSF111369">
    <property type="entry name" value="HlyD-like secretion proteins"/>
    <property type="match status" value="1"/>
</dbReference>
<feature type="domain" description="Multidrug resistance protein MdtA-like barrel-sandwich hybrid" evidence="4">
    <location>
        <begin position="63"/>
        <end position="196"/>
    </location>
</feature>
<comment type="caution">
    <text evidence="5">The sequence shown here is derived from an EMBL/GenBank/DDBJ whole genome shotgun (WGS) entry which is preliminary data.</text>
</comment>
<dbReference type="OrthoDB" id="9806939at2"/>
<gene>
    <name evidence="5" type="ORF">KU74_14335</name>
</gene>
<dbReference type="Gene3D" id="1.10.287.470">
    <property type="entry name" value="Helix hairpin bin"/>
    <property type="match status" value="1"/>
</dbReference>